<sequence length="901" mass="103621">MLDKAQLTQLFDRHGTPPAGRQLILDARIQAPVRAVQSRGGNVITVLSSRKMGREIATESRHIEFPAAIGMEYDNRVLEYYPQPCERRFEFIDAATGEIHSHRHIPDFLTIREDGFTLEEWKSETKLERLAERYPYRYVKERDGLWRSPQIEEQLAELGIHYRICSDAAISRRRVENLLYLEDYFHPAAAPCPEDALAVLRAALKEHGYLSFSQLQAAPYELSADHLNKAIADKLVVTDLDRETLAEKRLFRLYRDEVLRDFTLAHTTERRVPMLGRFQLDIANGTKFEFDGKELTMVLVGEEAVVCNDESGSSTTLAREWLISAYEQEQITVISSGRARPEEDWSSHSSEELEIASRRQAMLESPPPETVVSSRTLRRWAARQRVAEANGEHEVLALARRIQGRGNRTARISEMQTALVDRVIEEHWRNSKAINYKACYKFLEVACEKEGVKPVSYPTLIKHIKATETNQDVRIRYGKRIAYQQDTFVPVLHYDTQVHGHRPLQYVHIDHTQLDIEVISSRTGKSLGRPWLTFAVDAWSRRIVAFYLTFDSPSYVSVMMVIRDLVRRYHRLPQFIVVDNGSDFRASAFVSFLKGRGTKLRFRPAGQPRHGTVLERMFGRVHTEYIHNLAGNTKATKNVRSVTGSHLPEKLAEWTLQQLYYGIQYWATEYYDQEWHPALDESPRDAFQRGLRESGTREQTHILFNRDFLIATCPPVDRTGTREVNQQRGVKVGERFYWSEAFRSSSVAGKKFPVRYDPWDASSVYVWVKDQWHQAVCRTLLGLGQLTGVEQELMSQEFLRRTKTKESDPHARQRLREFLQVFTPKGTMAMELERQAENKSLYNSLQLASVTPVPRSPEFRLTEETSSAADVPAEQSSTTINPSAPLHEATGLDAPLDFDDF</sequence>
<dbReference type="InterPro" id="IPR012337">
    <property type="entry name" value="RNaseH-like_sf"/>
</dbReference>
<feature type="compositionally biased region" description="Polar residues" evidence="1">
    <location>
        <begin position="864"/>
        <end position="882"/>
    </location>
</feature>
<dbReference type="GO" id="GO:0015074">
    <property type="term" value="P:DNA integration"/>
    <property type="evidence" value="ECO:0007669"/>
    <property type="project" value="InterPro"/>
</dbReference>
<dbReference type="SUPFAM" id="SSF50610">
    <property type="entry name" value="mu transposase, C-terminal domain"/>
    <property type="match status" value="1"/>
</dbReference>
<protein>
    <submittedName>
        <fullName evidence="3">DDE-type integrase/transposase/recombinase</fullName>
    </submittedName>
</protein>
<proteinExistence type="predicted"/>
<dbReference type="GO" id="GO:0003676">
    <property type="term" value="F:nucleic acid binding"/>
    <property type="evidence" value="ECO:0007669"/>
    <property type="project" value="InterPro"/>
</dbReference>
<dbReference type="AlphaFoldDB" id="A0A848P668"/>
<accession>A0A848P668</accession>
<dbReference type="RefSeq" id="WP_169340976.1">
    <property type="nucleotide sequence ID" value="NZ_JABBZM010000019.1"/>
</dbReference>
<dbReference type="Proteomes" id="UP000575469">
    <property type="component" value="Unassembled WGS sequence"/>
</dbReference>
<dbReference type="InterPro" id="IPR009004">
    <property type="entry name" value="Transposase_Mu_C"/>
</dbReference>
<feature type="region of interest" description="Disordered" evidence="1">
    <location>
        <begin position="853"/>
        <end position="901"/>
    </location>
</feature>
<organism evidence="3 4">
    <name type="scientific">Ralstonia insidiosa</name>
    <dbReference type="NCBI Taxonomy" id="190721"/>
    <lineage>
        <taxon>Bacteria</taxon>
        <taxon>Pseudomonadati</taxon>
        <taxon>Pseudomonadota</taxon>
        <taxon>Betaproteobacteria</taxon>
        <taxon>Burkholderiales</taxon>
        <taxon>Burkholderiaceae</taxon>
        <taxon>Ralstonia</taxon>
    </lineage>
</organism>
<feature type="domain" description="Integrase catalytic" evidence="2">
    <location>
        <begin position="499"/>
        <end position="691"/>
    </location>
</feature>
<dbReference type="Pfam" id="PF09299">
    <property type="entry name" value="Mu-transpos_C"/>
    <property type="match status" value="1"/>
</dbReference>
<dbReference type="InterPro" id="IPR036397">
    <property type="entry name" value="RNaseH_sf"/>
</dbReference>
<dbReference type="Gene3D" id="3.30.420.10">
    <property type="entry name" value="Ribonuclease H-like superfamily/Ribonuclease H"/>
    <property type="match status" value="1"/>
</dbReference>
<dbReference type="SUPFAM" id="SSF53098">
    <property type="entry name" value="Ribonuclease H-like"/>
    <property type="match status" value="1"/>
</dbReference>
<dbReference type="PROSITE" id="PS50994">
    <property type="entry name" value="INTEGRASE"/>
    <property type="match status" value="1"/>
</dbReference>
<name>A0A848P668_9RALS</name>
<evidence type="ECO:0000313" key="3">
    <source>
        <dbReference type="EMBL" id="NMV40114.1"/>
    </source>
</evidence>
<reference evidence="3 4" key="1">
    <citation type="submission" date="2020-04" db="EMBL/GenBank/DDBJ databases">
        <title>Ralstonia insidiosa genome sequencing and assembly.</title>
        <authorList>
            <person name="Martins R.C.R."/>
            <person name="Perdigao-Neto L.V."/>
            <person name="Levin A.S.S."/>
            <person name="Costa S.F."/>
        </authorList>
    </citation>
    <scope>NUCLEOTIDE SEQUENCE [LARGE SCALE GENOMIC DNA]</scope>
    <source>
        <strain evidence="3 4">5047</strain>
    </source>
</reference>
<dbReference type="EMBL" id="JABBZM010000019">
    <property type="protein sequence ID" value="NMV40114.1"/>
    <property type="molecule type" value="Genomic_DNA"/>
</dbReference>
<dbReference type="InterPro" id="IPR001584">
    <property type="entry name" value="Integrase_cat-core"/>
</dbReference>
<evidence type="ECO:0000259" key="2">
    <source>
        <dbReference type="PROSITE" id="PS50994"/>
    </source>
</evidence>
<evidence type="ECO:0000256" key="1">
    <source>
        <dbReference type="SAM" id="MobiDB-lite"/>
    </source>
</evidence>
<dbReference type="InterPro" id="IPR015378">
    <property type="entry name" value="Transposase-like_Mu_C"/>
</dbReference>
<evidence type="ECO:0000313" key="4">
    <source>
        <dbReference type="Proteomes" id="UP000575469"/>
    </source>
</evidence>
<comment type="caution">
    <text evidence="3">The sequence shown here is derived from an EMBL/GenBank/DDBJ whole genome shotgun (WGS) entry which is preliminary data.</text>
</comment>
<dbReference type="Pfam" id="PF00665">
    <property type="entry name" value="rve"/>
    <property type="match status" value="1"/>
</dbReference>
<gene>
    <name evidence="3" type="ORF">HGR00_19570</name>
</gene>